<reference evidence="1" key="1">
    <citation type="journal article" date="2015" name="Nature">
        <title>Complex archaea that bridge the gap between prokaryotes and eukaryotes.</title>
        <authorList>
            <person name="Spang A."/>
            <person name="Saw J.H."/>
            <person name="Jorgensen S.L."/>
            <person name="Zaremba-Niedzwiedzka K."/>
            <person name="Martijn J."/>
            <person name="Lind A.E."/>
            <person name="van Eijk R."/>
            <person name="Schleper C."/>
            <person name="Guy L."/>
            <person name="Ettema T.J."/>
        </authorList>
    </citation>
    <scope>NUCLEOTIDE SEQUENCE</scope>
</reference>
<dbReference type="EMBL" id="LAZR01002199">
    <property type="protein sequence ID" value="KKN33164.1"/>
    <property type="molecule type" value="Genomic_DNA"/>
</dbReference>
<proteinExistence type="predicted"/>
<dbReference type="AlphaFoldDB" id="A0A0F9PSK0"/>
<gene>
    <name evidence="1" type="ORF">LCGC14_0806600</name>
</gene>
<dbReference type="Pfam" id="PF08897">
    <property type="entry name" value="DUF1841"/>
    <property type="match status" value="1"/>
</dbReference>
<name>A0A0F9PSK0_9ZZZZ</name>
<accession>A0A0F9PSK0</accession>
<protein>
    <recommendedName>
        <fullName evidence="2">DUF1841 domain-containing protein</fullName>
    </recommendedName>
</protein>
<evidence type="ECO:0008006" key="2">
    <source>
        <dbReference type="Google" id="ProtNLM"/>
    </source>
</evidence>
<organism evidence="1">
    <name type="scientific">marine sediment metagenome</name>
    <dbReference type="NCBI Taxonomy" id="412755"/>
    <lineage>
        <taxon>unclassified sequences</taxon>
        <taxon>metagenomes</taxon>
        <taxon>ecological metagenomes</taxon>
    </lineage>
</organism>
<dbReference type="InterPro" id="IPR014993">
    <property type="entry name" value="DUF1841"/>
</dbReference>
<sequence>MFSQNRQQIRQMYFDVWAKMTMSSPLSSLEKVIASVIELHPEYHALFSKPDKLDQDYFVEHGETNPYLHMGLHISLHEQVQTNRPAGIRDIYQQLLIKTASQHDADHLMIKCLAESLWQAQKQGTAPSEADYLASLRALV</sequence>
<comment type="caution">
    <text evidence="1">The sequence shown here is derived from an EMBL/GenBank/DDBJ whole genome shotgun (WGS) entry which is preliminary data.</text>
</comment>
<evidence type="ECO:0000313" key="1">
    <source>
        <dbReference type="EMBL" id="KKN33164.1"/>
    </source>
</evidence>